<feature type="non-terminal residue" evidence="1">
    <location>
        <position position="1"/>
    </location>
</feature>
<dbReference type="Proteomes" id="UP000663874">
    <property type="component" value="Unassembled WGS sequence"/>
</dbReference>
<evidence type="ECO:0000313" key="2">
    <source>
        <dbReference type="Proteomes" id="UP000663874"/>
    </source>
</evidence>
<proteinExistence type="predicted"/>
<protein>
    <submittedName>
        <fullName evidence="1">Uncharacterized protein</fullName>
    </submittedName>
</protein>
<organism evidence="1 2">
    <name type="scientific">Rotaria sordida</name>
    <dbReference type="NCBI Taxonomy" id="392033"/>
    <lineage>
        <taxon>Eukaryota</taxon>
        <taxon>Metazoa</taxon>
        <taxon>Spiralia</taxon>
        <taxon>Gnathifera</taxon>
        <taxon>Rotifera</taxon>
        <taxon>Eurotatoria</taxon>
        <taxon>Bdelloidea</taxon>
        <taxon>Philodinida</taxon>
        <taxon>Philodinidae</taxon>
        <taxon>Rotaria</taxon>
    </lineage>
</organism>
<dbReference type="PANTHER" id="PTHR21534">
    <property type="entry name" value="KATANIN-INTERACTING PROTEIN"/>
    <property type="match status" value="1"/>
</dbReference>
<accession>A0A820IPD0</accession>
<name>A0A820IPD0_9BILA</name>
<gene>
    <name evidence="1" type="ORF">FNK824_LOCUS40983</name>
</gene>
<feature type="non-terminal residue" evidence="1">
    <location>
        <position position="48"/>
    </location>
</feature>
<dbReference type="AlphaFoldDB" id="A0A820IPD0"/>
<evidence type="ECO:0000313" key="1">
    <source>
        <dbReference type="EMBL" id="CAF4310716.1"/>
    </source>
</evidence>
<dbReference type="PANTHER" id="PTHR21534:SF0">
    <property type="entry name" value="KATANIN-INTERACTING PROTEIN"/>
    <property type="match status" value="1"/>
</dbReference>
<dbReference type="EMBL" id="CAJOBE010036324">
    <property type="protein sequence ID" value="CAF4310716.1"/>
    <property type="molecule type" value="Genomic_DNA"/>
</dbReference>
<reference evidence="1" key="1">
    <citation type="submission" date="2021-02" db="EMBL/GenBank/DDBJ databases">
        <authorList>
            <person name="Nowell W R."/>
        </authorList>
    </citation>
    <scope>NUCLEOTIDE SEQUENCE</scope>
</reference>
<sequence>NYNKNRIHSARGAKDVEILLNGCIIFKGEITQACGNITATNDLSGYGE</sequence>
<dbReference type="InterPro" id="IPR026704">
    <property type="entry name" value="KATNIP"/>
</dbReference>
<comment type="caution">
    <text evidence="1">The sequence shown here is derived from an EMBL/GenBank/DDBJ whole genome shotgun (WGS) entry which is preliminary data.</text>
</comment>